<dbReference type="GO" id="GO:0000724">
    <property type="term" value="P:double-strand break repair via homologous recombination"/>
    <property type="evidence" value="ECO:0007669"/>
    <property type="project" value="TreeGrafter"/>
</dbReference>
<evidence type="ECO:0000313" key="1">
    <source>
        <dbReference type="EMBL" id="PNY04964.1"/>
    </source>
</evidence>
<evidence type="ECO:0000313" key="2">
    <source>
        <dbReference type="Proteomes" id="UP000236291"/>
    </source>
</evidence>
<comment type="caution">
    <text evidence="1">The sequence shown here is derived from an EMBL/GenBank/DDBJ whole genome shotgun (WGS) entry which is preliminary data.</text>
</comment>
<dbReference type="Gene3D" id="2.130.10.10">
    <property type="entry name" value="YVTN repeat-like/Quinoprotein amine dehydrogenase"/>
    <property type="match status" value="1"/>
</dbReference>
<dbReference type="PANTHER" id="PTHR19862">
    <property type="entry name" value="WD REPEAT-CONTAINING PROTEIN 48"/>
    <property type="match status" value="1"/>
</dbReference>
<dbReference type="SUPFAM" id="SSF50978">
    <property type="entry name" value="WD40 repeat-like"/>
    <property type="match status" value="1"/>
</dbReference>
<dbReference type="InterPro" id="IPR001680">
    <property type="entry name" value="WD40_rpt"/>
</dbReference>
<dbReference type="GO" id="GO:0043130">
    <property type="term" value="F:ubiquitin binding"/>
    <property type="evidence" value="ECO:0007669"/>
    <property type="project" value="TreeGrafter"/>
</dbReference>
<dbReference type="InterPro" id="IPR051246">
    <property type="entry name" value="WDR48"/>
</dbReference>
<dbReference type="Proteomes" id="UP000236291">
    <property type="component" value="Unassembled WGS sequence"/>
</dbReference>
<gene>
    <name evidence="1" type="ORF">L195_g001397</name>
</gene>
<dbReference type="EMBL" id="ASHM01000565">
    <property type="protein sequence ID" value="PNY04964.1"/>
    <property type="molecule type" value="Genomic_DNA"/>
</dbReference>
<organism evidence="1 2">
    <name type="scientific">Trifolium pratense</name>
    <name type="common">Red clover</name>
    <dbReference type="NCBI Taxonomy" id="57577"/>
    <lineage>
        <taxon>Eukaryota</taxon>
        <taxon>Viridiplantae</taxon>
        <taxon>Streptophyta</taxon>
        <taxon>Embryophyta</taxon>
        <taxon>Tracheophyta</taxon>
        <taxon>Spermatophyta</taxon>
        <taxon>Magnoliopsida</taxon>
        <taxon>eudicotyledons</taxon>
        <taxon>Gunneridae</taxon>
        <taxon>Pentapetalae</taxon>
        <taxon>rosids</taxon>
        <taxon>fabids</taxon>
        <taxon>Fabales</taxon>
        <taxon>Fabaceae</taxon>
        <taxon>Papilionoideae</taxon>
        <taxon>50 kb inversion clade</taxon>
        <taxon>NPAAA clade</taxon>
        <taxon>Hologalegina</taxon>
        <taxon>IRL clade</taxon>
        <taxon>Trifolieae</taxon>
        <taxon>Trifolium</taxon>
    </lineage>
</organism>
<dbReference type="STRING" id="57577.A0A2K3NPK6"/>
<protein>
    <submittedName>
        <fullName evidence="1">WD repeat-containing protein 48-like</fullName>
    </submittedName>
</protein>
<dbReference type="SMART" id="SM00320">
    <property type="entry name" value="WD40"/>
    <property type="match status" value="2"/>
</dbReference>
<name>A0A2K3NPK6_TRIPR</name>
<dbReference type="InterPro" id="IPR036322">
    <property type="entry name" value="WD40_repeat_dom_sf"/>
</dbReference>
<dbReference type="ExpressionAtlas" id="A0A2K3NPK6">
    <property type="expression patterns" value="baseline"/>
</dbReference>
<sequence>MLRLWDLGQQRCVHSYAVHTDSVWALASNSTFSHVYSGGRDSSLYLTDLHTRESVLLSTGEQPILQLALHDDSIWVASTDSSVHRWPAEPILTIPGIPAIVQHEVLNNKRHVLTKDTSGSVKLWEITKGVAIEDYGKVPFDEKKEELFEMVSVPAWFTVDTRLGSLSVHLDTPQCFSAEIYSQELNIVEKPEDDKINLARETLKGLLVHWLRKRKQRMGTHASANGELLSENDIGTRSLSHSRVEVDGSSEIDTIVYPPFEFSIASPPSIITEGTHGGPWRKKITDLDGTEDDKDIPWWCLDCVLNNRLPPRENAK</sequence>
<reference evidence="1 2" key="1">
    <citation type="journal article" date="2014" name="Am. J. Bot.">
        <title>Genome assembly and annotation for red clover (Trifolium pratense; Fabaceae).</title>
        <authorList>
            <person name="Istvanek J."/>
            <person name="Jaros M."/>
            <person name="Krenek A."/>
            <person name="Repkova J."/>
        </authorList>
    </citation>
    <scope>NUCLEOTIDE SEQUENCE [LARGE SCALE GENOMIC DNA]</scope>
    <source>
        <strain evidence="2">cv. Tatra</strain>
        <tissue evidence="1">Young leaves</tissue>
    </source>
</reference>
<accession>A0A2K3NPK6</accession>
<dbReference type="PANTHER" id="PTHR19862:SF14">
    <property type="entry name" value="WD REPEAT-CONTAINING PROTEIN 48"/>
    <property type="match status" value="1"/>
</dbReference>
<dbReference type="AlphaFoldDB" id="A0A2K3NPK6"/>
<proteinExistence type="predicted"/>
<reference evidence="1 2" key="2">
    <citation type="journal article" date="2017" name="Front. Plant Sci.">
        <title>Gene Classification and Mining of Molecular Markers Useful in Red Clover (Trifolium pratense) Breeding.</title>
        <authorList>
            <person name="Istvanek J."/>
            <person name="Dluhosova J."/>
            <person name="Dluhos P."/>
            <person name="Patkova L."/>
            <person name="Nedelnik J."/>
            <person name="Repkova J."/>
        </authorList>
    </citation>
    <scope>NUCLEOTIDE SEQUENCE [LARGE SCALE GENOMIC DNA]</scope>
    <source>
        <strain evidence="2">cv. Tatra</strain>
        <tissue evidence="1">Young leaves</tissue>
    </source>
</reference>
<dbReference type="InterPro" id="IPR015943">
    <property type="entry name" value="WD40/YVTN_repeat-like_dom_sf"/>
</dbReference>